<protein>
    <recommendedName>
        <fullName evidence="4">NUDIX hydrolase</fullName>
    </recommendedName>
</protein>
<evidence type="ECO:0000313" key="3">
    <source>
        <dbReference type="Proteomes" id="UP000002357"/>
    </source>
</evidence>
<dbReference type="EMBL" id="CM000913">
    <property type="protein sequence ID" value="EFG09512.1"/>
    <property type="molecule type" value="Genomic_DNA"/>
</dbReference>
<feature type="region of interest" description="Disordered" evidence="1">
    <location>
        <begin position="160"/>
        <end position="184"/>
    </location>
</feature>
<evidence type="ECO:0008006" key="4">
    <source>
        <dbReference type="Google" id="ProtNLM"/>
    </source>
</evidence>
<feature type="compositionally biased region" description="Basic residues" evidence="1">
    <location>
        <begin position="169"/>
        <end position="179"/>
    </location>
</feature>
<keyword evidence="3" id="KW-1185">Reference proteome</keyword>
<organism evidence="2 3">
    <name type="scientific">Streptomyces clavuligerus</name>
    <dbReference type="NCBI Taxonomy" id="1901"/>
    <lineage>
        <taxon>Bacteria</taxon>
        <taxon>Bacillati</taxon>
        <taxon>Actinomycetota</taxon>
        <taxon>Actinomycetes</taxon>
        <taxon>Kitasatosporales</taxon>
        <taxon>Streptomycetaceae</taxon>
        <taxon>Streptomyces</taxon>
    </lineage>
</organism>
<proteinExistence type="predicted"/>
<accession>E2Q7Y0</accession>
<reference evidence="2 3" key="1">
    <citation type="journal article" date="2010" name="Genome Biol. Evol.">
        <title>The sequence of a 1.8-mb bacterial linear plasmid reveals a rich evolutionary reservoir of secondary metabolic pathways.</title>
        <authorList>
            <person name="Medema M.H."/>
            <person name="Trefzer A."/>
            <person name="Kovalchuk A."/>
            <person name="van den Berg M."/>
            <person name="Mueller U."/>
            <person name="Heijne W."/>
            <person name="Wu L."/>
            <person name="Alam M.T."/>
            <person name="Ronning C.M."/>
            <person name="Nierman W.C."/>
            <person name="Bovenberg R.A.L."/>
            <person name="Breitling R."/>
            <person name="Takano E."/>
        </authorList>
    </citation>
    <scope>NUCLEOTIDE SEQUENCE [LARGE SCALE GENOMIC DNA]</scope>
    <source>
        <strain evidence="3">ATCC 27064 / DSM 738 / JCM 4710 / NBRC 13307 / NCIMB 12785 / NRRL 3585 / VKM Ac-602</strain>
    </source>
</reference>
<sequence length="227" mass="24510">MRIDISVLVTDADDHVLLVHPGTGTRWRLPAATHTDTHPLGQIPTRALAAETDLHRPVTTILTIDHTPAADDDADGEEHVVLVCDGGRLTSTEREAAAVPDSATTVTKVRWIPFGFVGDYVTPPSRPPARGLLPPLRRPFPAFLFPLFPPLLFSVRSSSSSSSHGRVILPHRRKTRPRSPLHCSTTRVRPTVSCVFHAACPSTACGRRDGRASPRDCGSTGGAPMDM</sequence>
<evidence type="ECO:0000256" key="1">
    <source>
        <dbReference type="SAM" id="MobiDB-lite"/>
    </source>
</evidence>
<dbReference type="AlphaFoldDB" id="E2Q7Y0"/>
<dbReference type="Proteomes" id="UP000002357">
    <property type="component" value="Chromosome"/>
</dbReference>
<name>E2Q7Y0_STRCL</name>
<gene>
    <name evidence="2" type="ORF">SCLAV_4441</name>
</gene>
<dbReference type="RefSeq" id="WP_003961949.1">
    <property type="nucleotide sequence ID" value="NZ_CM000913.1"/>
</dbReference>
<evidence type="ECO:0000313" key="2">
    <source>
        <dbReference type="EMBL" id="EFG09512.1"/>
    </source>
</evidence>
<feature type="region of interest" description="Disordered" evidence="1">
    <location>
        <begin position="207"/>
        <end position="227"/>
    </location>
</feature>